<proteinExistence type="predicted"/>
<evidence type="ECO:0000259" key="4">
    <source>
        <dbReference type="PROSITE" id="PS51123"/>
    </source>
</evidence>
<protein>
    <submittedName>
        <fullName evidence="5">OmpA family protein</fullName>
    </submittedName>
</protein>
<reference evidence="5 6" key="1">
    <citation type="submission" date="2021-04" db="EMBL/GenBank/DDBJ databases">
        <authorList>
            <person name="Pira H."/>
            <person name="Risdian C."/>
            <person name="Wink J."/>
        </authorList>
    </citation>
    <scope>NUCLEOTIDE SEQUENCE [LARGE SCALE GENOMIC DNA]</scope>
    <source>
        <strain evidence="5 6">WH131</strain>
    </source>
</reference>
<accession>A0ABS6SN88</accession>
<evidence type="ECO:0000256" key="2">
    <source>
        <dbReference type="SAM" id="MobiDB-lite"/>
    </source>
</evidence>
<organism evidence="5 6">
    <name type="scientific">Erythrobacter ani</name>
    <dbReference type="NCBI Taxonomy" id="2827235"/>
    <lineage>
        <taxon>Bacteria</taxon>
        <taxon>Pseudomonadati</taxon>
        <taxon>Pseudomonadota</taxon>
        <taxon>Alphaproteobacteria</taxon>
        <taxon>Sphingomonadales</taxon>
        <taxon>Erythrobacteraceae</taxon>
        <taxon>Erythrobacter/Porphyrobacter group</taxon>
        <taxon>Erythrobacter</taxon>
    </lineage>
</organism>
<name>A0ABS6SN88_9SPHN</name>
<evidence type="ECO:0000256" key="3">
    <source>
        <dbReference type="SAM" id="SignalP"/>
    </source>
</evidence>
<dbReference type="InterPro" id="IPR006665">
    <property type="entry name" value="OmpA-like"/>
</dbReference>
<dbReference type="EMBL" id="JAGSPB010000002">
    <property type="protein sequence ID" value="MBV7266500.1"/>
    <property type="molecule type" value="Genomic_DNA"/>
</dbReference>
<feature type="chain" id="PRO_5047488125" evidence="3">
    <location>
        <begin position="25"/>
        <end position="240"/>
    </location>
</feature>
<keyword evidence="1" id="KW-0472">Membrane</keyword>
<feature type="compositionally biased region" description="Basic and acidic residues" evidence="2">
    <location>
        <begin position="227"/>
        <end position="240"/>
    </location>
</feature>
<gene>
    <name evidence="5" type="ORF">KCG45_09950</name>
</gene>
<dbReference type="InterPro" id="IPR050330">
    <property type="entry name" value="Bact_OuterMem_StrucFunc"/>
</dbReference>
<dbReference type="Pfam" id="PF00691">
    <property type="entry name" value="OmpA"/>
    <property type="match status" value="1"/>
</dbReference>
<feature type="domain" description="OmpA-like" evidence="4">
    <location>
        <begin position="125"/>
        <end position="240"/>
    </location>
</feature>
<dbReference type="PANTHER" id="PTHR30329">
    <property type="entry name" value="STATOR ELEMENT OF FLAGELLAR MOTOR COMPLEX"/>
    <property type="match status" value="1"/>
</dbReference>
<comment type="caution">
    <text evidence="5">The sequence shown here is derived from an EMBL/GenBank/DDBJ whole genome shotgun (WGS) entry which is preliminary data.</text>
</comment>
<evidence type="ECO:0000313" key="6">
    <source>
        <dbReference type="Proteomes" id="UP000699975"/>
    </source>
</evidence>
<dbReference type="CDD" id="cd07185">
    <property type="entry name" value="OmpA_C-like"/>
    <property type="match status" value="1"/>
</dbReference>
<feature type="region of interest" description="Disordered" evidence="2">
    <location>
        <begin position="212"/>
        <end position="240"/>
    </location>
</feature>
<evidence type="ECO:0000313" key="5">
    <source>
        <dbReference type="EMBL" id="MBV7266500.1"/>
    </source>
</evidence>
<evidence type="ECO:0000256" key="1">
    <source>
        <dbReference type="PROSITE-ProRule" id="PRU00473"/>
    </source>
</evidence>
<dbReference type="PROSITE" id="PS51123">
    <property type="entry name" value="OMPA_2"/>
    <property type="match status" value="1"/>
</dbReference>
<dbReference type="Proteomes" id="UP000699975">
    <property type="component" value="Unassembled WGS sequence"/>
</dbReference>
<feature type="signal peptide" evidence="3">
    <location>
        <begin position="1"/>
        <end position="24"/>
    </location>
</feature>
<dbReference type="RefSeq" id="WP_218317090.1">
    <property type="nucleotide sequence ID" value="NZ_JAGSPB010000002.1"/>
</dbReference>
<keyword evidence="3" id="KW-0732">Signal</keyword>
<keyword evidence="6" id="KW-1185">Reference proteome</keyword>
<dbReference type="PANTHER" id="PTHR30329:SF21">
    <property type="entry name" value="LIPOPROTEIN YIAD-RELATED"/>
    <property type="match status" value="1"/>
</dbReference>
<sequence length="240" mass="25417">MRMNNTVIGALAMIGASVPASLSAQELSADLASNDTDELRGAVQMRYDAALAATNNVDVVAANDPRYLWASEAKAQCAIALGFLKSDTRDEPSIAKCDYAYGLMTQIPRRPVAPPPAPPPPPPAPEVCADQQPGIVFFPFDSAEPAEGASQTIQFLAGNAATCGWDSFRVVGHADRAGSNSYNETLSLRRAEAIADLMVDLGIERSAMSISAEGETNPRVPTADGIRSPENRRVEITVSQ</sequence>